<dbReference type="AlphaFoldDB" id="A0A843X4Z7"/>
<evidence type="ECO:0000313" key="2">
    <source>
        <dbReference type="EMBL" id="MQM15308.1"/>
    </source>
</evidence>
<dbReference type="EMBL" id="NMUH01006456">
    <property type="protein sequence ID" value="MQM15308.1"/>
    <property type="molecule type" value="Genomic_DNA"/>
</dbReference>
<feature type="compositionally biased region" description="Polar residues" evidence="1">
    <location>
        <begin position="66"/>
        <end position="90"/>
    </location>
</feature>
<evidence type="ECO:0000313" key="3">
    <source>
        <dbReference type="Proteomes" id="UP000652761"/>
    </source>
</evidence>
<evidence type="ECO:0000256" key="1">
    <source>
        <dbReference type="SAM" id="MobiDB-lite"/>
    </source>
</evidence>
<feature type="compositionally biased region" description="Basic and acidic residues" evidence="1">
    <location>
        <begin position="275"/>
        <end position="287"/>
    </location>
</feature>
<reference evidence="2" key="1">
    <citation type="submission" date="2017-07" db="EMBL/GenBank/DDBJ databases">
        <title>Taro Niue Genome Assembly and Annotation.</title>
        <authorList>
            <person name="Atibalentja N."/>
            <person name="Keating K."/>
            <person name="Fields C.J."/>
        </authorList>
    </citation>
    <scope>NUCLEOTIDE SEQUENCE</scope>
    <source>
        <strain evidence="2">Niue_2</strain>
        <tissue evidence="2">Leaf</tissue>
    </source>
</reference>
<keyword evidence="3" id="KW-1185">Reference proteome</keyword>
<name>A0A843X4Z7_COLES</name>
<comment type="caution">
    <text evidence="2">The sequence shown here is derived from an EMBL/GenBank/DDBJ whole genome shotgun (WGS) entry which is preliminary data.</text>
</comment>
<organism evidence="2 3">
    <name type="scientific">Colocasia esculenta</name>
    <name type="common">Wild taro</name>
    <name type="synonym">Arum esculentum</name>
    <dbReference type="NCBI Taxonomy" id="4460"/>
    <lineage>
        <taxon>Eukaryota</taxon>
        <taxon>Viridiplantae</taxon>
        <taxon>Streptophyta</taxon>
        <taxon>Embryophyta</taxon>
        <taxon>Tracheophyta</taxon>
        <taxon>Spermatophyta</taxon>
        <taxon>Magnoliopsida</taxon>
        <taxon>Liliopsida</taxon>
        <taxon>Araceae</taxon>
        <taxon>Aroideae</taxon>
        <taxon>Colocasieae</taxon>
        <taxon>Colocasia</taxon>
    </lineage>
</organism>
<dbReference type="Proteomes" id="UP000652761">
    <property type="component" value="Unassembled WGS sequence"/>
</dbReference>
<gene>
    <name evidence="2" type="ORF">Taro_048250</name>
</gene>
<proteinExistence type="predicted"/>
<sequence length="321" mass="35959">MQIYTCYASNINLPAIADQAETSNMEQHPTIPNHRREQARAWLNRVNVEVDLPHQNEGGMGAADIATTSNHPLDQGRSAENPNNRVPSSPNLEMVMQENQKLKAMLESLMQQLGMAAPPPPQQSPPLQPLQPTQQILQLQQLQQTSQQALPTVTPQPGNVLPRTMASQRAMIEQIIEAKMTKQNEGPATYDLYRQNKNESALDFIKRWRDMSMKCEQPPVHEDAVKLCQRSLKPEIKEKLLGDNIRTFEHLNSTVAEREIFFAENPTASYGRGKPPKDESTRSREVNTVDFSAALKKAGGKGDTPPPLQIQRKKKGDQPPP</sequence>
<feature type="region of interest" description="Disordered" evidence="1">
    <location>
        <begin position="56"/>
        <end position="90"/>
    </location>
</feature>
<protein>
    <submittedName>
        <fullName evidence="2">Uncharacterized protein</fullName>
    </submittedName>
</protein>
<feature type="region of interest" description="Disordered" evidence="1">
    <location>
        <begin position="266"/>
        <end position="321"/>
    </location>
</feature>
<accession>A0A843X4Z7</accession>